<sequence>MGRGTAELVDLLVLLGMGAVVPLGLALIDEPGLARVRRLWPLAAVPGALSLWLPRGPLATGTAACYALGTIAVAAHAPLRLARTRSLARSLAPAEIAVLTALAMPSVAGLALVAERAGYQLFGFDLDILALTVPHFHYAGFTAALVAGLVCRAVPGRPAARWAALSVPTGTLLVLGGYFVGNWAELVGAAVLTAGMWLVGLLTWRDLRPRAEERSGVPRFTGTPVLLGVSAAVLAVTMLLALWWALGEASGIPHPTLGWMAATHGVGNALGFALCSLLAWRRLALAPVPPMPPIPQETLR</sequence>
<feature type="transmembrane region" description="Helical" evidence="1">
    <location>
        <begin position="61"/>
        <end position="79"/>
    </location>
</feature>
<proteinExistence type="predicted"/>
<feature type="transmembrane region" description="Helical" evidence="1">
    <location>
        <begin position="6"/>
        <end position="27"/>
    </location>
</feature>
<feature type="transmembrane region" description="Helical" evidence="1">
    <location>
        <begin position="258"/>
        <end position="280"/>
    </location>
</feature>
<feature type="transmembrane region" description="Helical" evidence="1">
    <location>
        <begin position="162"/>
        <end position="180"/>
    </location>
</feature>
<keyword evidence="1" id="KW-0812">Transmembrane</keyword>
<evidence type="ECO:0000313" key="3">
    <source>
        <dbReference type="Proteomes" id="UP001432222"/>
    </source>
</evidence>
<gene>
    <name evidence="2" type="ORF">OHA16_30420</name>
</gene>
<dbReference type="InterPro" id="IPR025450">
    <property type="entry name" value="YndJ-like"/>
</dbReference>
<keyword evidence="1" id="KW-1133">Transmembrane helix</keyword>
<dbReference type="Pfam" id="PF14158">
    <property type="entry name" value="YndJ"/>
    <property type="match status" value="1"/>
</dbReference>
<dbReference type="RefSeq" id="WP_328957489.1">
    <property type="nucleotide sequence ID" value="NZ_CP108110.1"/>
</dbReference>
<accession>A0ABZ1U7C7</accession>
<reference evidence="2" key="1">
    <citation type="submission" date="2022-10" db="EMBL/GenBank/DDBJ databases">
        <title>The complete genomes of actinobacterial strains from the NBC collection.</title>
        <authorList>
            <person name="Joergensen T.S."/>
            <person name="Alvarez Arevalo M."/>
            <person name="Sterndorff E.B."/>
            <person name="Faurdal D."/>
            <person name="Vuksanovic O."/>
            <person name="Mourched A.-S."/>
            <person name="Charusanti P."/>
            <person name="Shaw S."/>
            <person name="Blin K."/>
            <person name="Weber T."/>
        </authorList>
    </citation>
    <scope>NUCLEOTIDE SEQUENCE</scope>
    <source>
        <strain evidence="2">NBC_00222</strain>
    </source>
</reference>
<dbReference type="EMBL" id="CP108110">
    <property type="protein sequence ID" value="WUQ86901.1"/>
    <property type="molecule type" value="Genomic_DNA"/>
</dbReference>
<keyword evidence="3" id="KW-1185">Reference proteome</keyword>
<feature type="transmembrane region" description="Helical" evidence="1">
    <location>
        <begin position="186"/>
        <end position="204"/>
    </location>
</feature>
<dbReference type="Proteomes" id="UP001432222">
    <property type="component" value="Chromosome"/>
</dbReference>
<name>A0ABZ1U7C7_9ACTN</name>
<evidence type="ECO:0000256" key="1">
    <source>
        <dbReference type="SAM" id="Phobius"/>
    </source>
</evidence>
<feature type="transmembrane region" description="Helical" evidence="1">
    <location>
        <begin position="91"/>
        <end position="114"/>
    </location>
</feature>
<organism evidence="2 3">
    <name type="scientific">Kitasatospora purpeofusca</name>
    <dbReference type="NCBI Taxonomy" id="67352"/>
    <lineage>
        <taxon>Bacteria</taxon>
        <taxon>Bacillati</taxon>
        <taxon>Actinomycetota</taxon>
        <taxon>Actinomycetes</taxon>
        <taxon>Kitasatosporales</taxon>
        <taxon>Streptomycetaceae</taxon>
        <taxon>Kitasatospora</taxon>
    </lineage>
</organism>
<protein>
    <submittedName>
        <fullName evidence="2">YndJ family protein</fullName>
    </submittedName>
</protein>
<keyword evidence="1" id="KW-0472">Membrane</keyword>
<evidence type="ECO:0000313" key="2">
    <source>
        <dbReference type="EMBL" id="WUQ86901.1"/>
    </source>
</evidence>
<feature type="transmembrane region" description="Helical" evidence="1">
    <location>
        <begin position="134"/>
        <end position="155"/>
    </location>
</feature>
<feature type="transmembrane region" description="Helical" evidence="1">
    <location>
        <begin position="225"/>
        <end position="246"/>
    </location>
</feature>